<comment type="caution">
    <text evidence="1">The sequence shown here is derived from an EMBL/GenBank/DDBJ whole genome shotgun (WGS) entry which is preliminary data.</text>
</comment>
<accession>A0ACC2B208</accession>
<sequence>MIDQQGDFIQQQSKRPPVAESMENPRARKVLMGTCGWSDQTLLRCGKFYPASVRSAEDRLQHYSAHFPCVEVDTSTYAIPPISSIKRWIQSVPQGFLFHFKAFGLFCSKSCPIAALPAIVRSRFSSMRVDHVQLDSIPASSRDEIWQIFNNSLEPVHEAGHLGVVVFQFHLSFKPSEGNKRHVLWCRRHLDARYSMAVEFRCREWVTGHHASSTVEWLKNNELALIAADELEHETYQKDRHQIGLLEGKTRAILPIAWFVTQPNFMYIRVHRREGNQRILSQTEILEWEARLRGLLDHFMGEIYFMWGTDWEDQPLINAKNLSNNLADAVFDWKVVQRMTTKGSLYSLFRAASKLPESSFSDEASKVYYPGRECNIPANEFNIPHLQKFADKSPDADLQLLNQNLEFTSDNTEGQLNLESGLITTPLKAFVTQGTRARKRAIGLTYDFTVQQPKSPNFEEGIEIPEISISKSLSKKKLQTVSNTPKVSNMRDTGTLMSFFKRVS</sequence>
<organism evidence="1 2">
    <name type="scientific">Diphasiastrum complanatum</name>
    <name type="common">Issler's clubmoss</name>
    <name type="synonym">Lycopodium complanatum</name>
    <dbReference type="NCBI Taxonomy" id="34168"/>
    <lineage>
        <taxon>Eukaryota</taxon>
        <taxon>Viridiplantae</taxon>
        <taxon>Streptophyta</taxon>
        <taxon>Embryophyta</taxon>
        <taxon>Tracheophyta</taxon>
        <taxon>Lycopodiopsida</taxon>
        <taxon>Lycopodiales</taxon>
        <taxon>Lycopodiaceae</taxon>
        <taxon>Lycopodioideae</taxon>
        <taxon>Diphasiastrum</taxon>
    </lineage>
</organism>
<dbReference type="EMBL" id="CM055109">
    <property type="protein sequence ID" value="KAJ7523755.1"/>
    <property type="molecule type" value="Genomic_DNA"/>
</dbReference>
<evidence type="ECO:0000313" key="2">
    <source>
        <dbReference type="Proteomes" id="UP001162992"/>
    </source>
</evidence>
<evidence type="ECO:0000313" key="1">
    <source>
        <dbReference type="EMBL" id="KAJ7523755.1"/>
    </source>
</evidence>
<name>A0ACC2B208_DIPCM</name>
<proteinExistence type="predicted"/>
<reference evidence="2" key="1">
    <citation type="journal article" date="2024" name="Proc. Natl. Acad. Sci. U.S.A.">
        <title>Extraordinary preservation of gene collinearity over three hundred million years revealed in homosporous lycophytes.</title>
        <authorList>
            <person name="Li C."/>
            <person name="Wickell D."/>
            <person name="Kuo L.Y."/>
            <person name="Chen X."/>
            <person name="Nie B."/>
            <person name="Liao X."/>
            <person name="Peng D."/>
            <person name="Ji J."/>
            <person name="Jenkins J."/>
            <person name="Williams M."/>
            <person name="Shu S."/>
            <person name="Plott C."/>
            <person name="Barry K."/>
            <person name="Rajasekar S."/>
            <person name="Grimwood J."/>
            <person name="Han X."/>
            <person name="Sun S."/>
            <person name="Hou Z."/>
            <person name="He W."/>
            <person name="Dai G."/>
            <person name="Sun C."/>
            <person name="Schmutz J."/>
            <person name="Leebens-Mack J.H."/>
            <person name="Li F.W."/>
            <person name="Wang L."/>
        </authorList>
    </citation>
    <scope>NUCLEOTIDE SEQUENCE [LARGE SCALE GENOMIC DNA]</scope>
    <source>
        <strain evidence="2">cv. PW_Plant_1</strain>
    </source>
</reference>
<dbReference type="Proteomes" id="UP001162992">
    <property type="component" value="Chromosome 18"/>
</dbReference>
<keyword evidence="2" id="KW-1185">Reference proteome</keyword>
<protein>
    <submittedName>
        <fullName evidence="1">Uncharacterized protein</fullName>
    </submittedName>
</protein>
<gene>
    <name evidence="1" type="ORF">O6H91_18G061600</name>
</gene>